<dbReference type="Proteomes" id="UP000252415">
    <property type="component" value="Unassembled WGS sequence"/>
</dbReference>
<gene>
    <name evidence="1" type="ORF">DFP97_1613</name>
</gene>
<evidence type="ECO:0000313" key="2">
    <source>
        <dbReference type="Proteomes" id="UP000252415"/>
    </source>
</evidence>
<keyword evidence="2" id="KW-1185">Reference proteome</keyword>
<organism evidence="1 2">
    <name type="scientific">Paenibacillus prosopidis</name>
    <dbReference type="NCBI Taxonomy" id="630520"/>
    <lineage>
        <taxon>Bacteria</taxon>
        <taxon>Bacillati</taxon>
        <taxon>Bacillota</taxon>
        <taxon>Bacilli</taxon>
        <taxon>Bacillales</taxon>
        <taxon>Paenibacillaceae</taxon>
        <taxon>Paenibacillus</taxon>
    </lineage>
</organism>
<dbReference type="AlphaFoldDB" id="A0A368VER6"/>
<protein>
    <submittedName>
        <fullName evidence="1">Uncharacterized protein</fullName>
    </submittedName>
</protein>
<reference evidence="1 2" key="1">
    <citation type="submission" date="2018-07" db="EMBL/GenBank/DDBJ databases">
        <title>Genomic Encyclopedia of Type Strains, Phase III (KMG-III): the genomes of soil and plant-associated and newly described type strains.</title>
        <authorList>
            <person name="Whitman W."/>
        </authorList>
    </citation>
    <scope>NUCLEOTIDE SEQUENCE [LARGE SCALE GENOMIC DNA]</scope>
    <source>
        <strain evidence="1 2">CECT 7506</strain>
    </source>
</reference>
<proteinExistence type="predicted"/>
<accession>A0A368VER6</accession>
<sequence>MIELTDTIVQKTHHDEAAAIIGSFVALTGRFVLLTTELCSTIRWIIEILM</sequence>
<comment type="caution">
    <text evidence="1">The sequence shown here is derived from an EMBL/GenBank/DDBJ whole genome shotgun (WGS) entry which is preliminary data.</text>
</comment>
<name>A0A368VER6_9BACL</name>
<evidence type="ECO:0000313" key="1">
    <source>
        <dbReference type="EMBL" id="RCW39616.1"/>
    </source>
</evidence>
<dbReference type="EMBL" id="QPJD01000061">
    <property type="protein sequence ID" value="RCW39616.1"/>
    <property type="molecule type" value="Genomic_DNA"/>
</dbReference>